<feature type="compositionally biased region" description="Low complexity" evidence="9">
    <location>
        <begin position="59"/>
        <end position="76"/>
    </location>
</feature>
<dbReference type="SUPFAM" id="SSF48452">
    <property type="entry name" value="TPR-like"/>
    <property type="match status" value="2"/>
</dbReference>
<dbReference type="Pfam" id="PF13844">
    <property type="entry name" value="Glyco_transf_41"/>
    <property type="match status" value="2"/>
</dbReference>
<proteinExistence type="inferred from homology"/>
<reference evidence="12" key="1">
    <citation type="submission" date="2018-05" db="EMBL/GenBank/DDBJ databases">
        <authorList>
            <person name="Du Z."/>
            <person name="Wang X."/>
        </authorList>
    </citation>
    <scope>NUCLEOTIDE SEQUENCE [LARGE SCALE GENOMIC DNA]</scope>
    <source>
        <strain evidence="12">CQN31</strain>
    </source>
</reference>
<dbReference type="SMART" id="SM00028">
    <property type="entry name" value="TPR"/>
    <property type="match status" value="5"/>
</dbReference>
<feature type="compositionally biased region" description="Low complexity" evidence="9">
    <location>
        <begin position="1"/>
        <end position="49"/>
    </location>
</feature>
<comment type="similarity">
    <text evidence="2">Belongs to the glycosyltransferase 41 family. O-GlcNAc transferase subfamily.</text>
</comment>
<dbReference type="InterPro" id="IPR019734">
    <property type="entry name" value="TPR_rpt"/>
</dbReference>
<evidence type="ECO:0000313" key="11">
    <source>
        <dbReference type="EMBL" id="PWS37261.1"/>
    </source>
</evidence>
<evidence type="ECO:0000256" key="2">
    <source>
        <dbReference type="ARBA" id="ARBA00005386"/>
    </source>
</evidence>
<sequence>MRCAKTSASCASGRAGTSSGTSPAARTAASRPSRVMAPAGTEGAAAPPTSRRCASRQCSALGASTSSTPSGPSSAAASRIAPAASLAGACSTTRSAPAAASPVASWVTRTSAQPGSRRTSQAASAPSPPICTARAKPSGIRAHRAGSAGIAVGPAAGIRFPVPGNPASVNPRWSGRHRDPPCACRCAGPRVTAEDRSGRRGAGRDRRNAMPPPAPLAARTPARAAPSAADLARMEAQLRERILAQPTSGMHWQQLATLLAQTGRHAEAADAFARAVENGASAQALALPWSLALSNAGRHAEAVAVLQPVQERKPKDFVLANTLGVLLKRAGRLDEAVPLLEMARKLDPRSVSPCQNLGNTQELRGDFAAAAAAFAAGLKLDPRNGELWRLHGRALRALNDMDGALASFEKAFGLDPRNREIGTTLIGLLLERGENERALGVVQKLRIALPDDTMAEVMEGRILLRQGRVAEARERLEAVIARRPGDRPANMLLARLHGDGDRRLANEALERAFAAEPDNPEVMDALVESLSRSRYDSEVAHLERAYVIACRLMERHPDRVPRYARSLRTVFQRVLDLPRLEATGTLAQLAPLWLAENRLSALHYELGQVETLEDRLQIVEWHRQWGRREESTIKPVSLPARPAIHAERKLRVGFMSSDLRNHPVTYFALPLLESYDRDRVQVFCYSFYEGERDGVQQHIEQKVYAFRWWPRQPSAKVAEDIARDELDILFELGGSTAMNKLDVMAYRPARIGASWLGYPHSAGLERIDYILTDPYIRPTDPRLLIEKAFEMPDSWVTLGRLGFNDRVPIEDGTPEERQGALTFGTMNNPYKYTTKCLDAWAAVLRAVPGSRFLFVRPEASGESFVRNAGEVFSARGVDPSRLDFVGVRGKHLPYYNRIDIALDSFPHVGGTTTCETLWMGVPTITLVGAGFPERISYSNLSNAGLGELCAHSAEEFVQIAVALAEDRAKRRLWRTGLRDMIRARPLGDVQRFVDAFYAKAKEVCA</sequence>
<comment type="pathway">
    <text evidence="1">Protein modification; protein glycosylation.</text>
</comment>
<feature type="region of interest" description="Disordered" evidence="9">
    <location>
        <begin position="98"/>
        <end position="134"/>
    </location>
</feature>
<feature type="region of interest" description="Disordered" evidence="9">
    <location>
        <begin position="189"/>
        <end position="226"/>
    </location>
</feature>
<feature type="compositionally biased region" description="Low complexity" evidence="9">
    <location>
        <begin position="216"/>
        <end position="226"/>
    </location>
</feature>
<evidence type="ECO:0000256" key="3">
    <source>
        <dbReference type="ARBA" id="ARBA00011970"/>
    </source>
</evidence>
<evidence type="ECO:0000256" key="1">
    <source>
        <dbReference type="ARBA" id="ARBA00004922"/>
    </source>
</evidence>
<dbReference type="EC" id="2.4.1.255" evidence="3"/>
<comment type="caution">
    <text evidence="11">The sequence shown here is derived from an EMBL/GenBank/DDBJ whole genome shotgun (WGS) entry which is preliminary data.</text>
</comment>
<dbReference type="Gene3D" id="1.25.40.10">
    <property type="entry name" value="Tetratricopeptide repeat domain"/>
    <property type="match status" value="1"/>
</dbReference>
<dbReference type="GO" id="GO:0097363">
    <property type="term" value="F:protein O-acetylglucosaminyltransferase activity"/>
    <property type="evidence" value="ECO:0007669"/>
    <property type="project" value="UniProtKB-EC"/>
</dbReference>
<dbReference type="PANTHER" id="PTHR44835">
    <property type="entry name" value="UDP-N-ACETYLGLUCOSAMINE--PEPTIDE N-ACETYLGLUCOSAMINYLTRANSFERASE SPINDLY-RELATED"/>
    <property type="match status" value="1"/>
</dbReference>
<dbReference type="InterPro" id="IPR051939">
    <property type="entry name" value="Glycosyltr_41/O-GlcNAc_trsf"/>
</dbReference>
<evidence type="ECO:0000256" key="9">
    <source>
        <dbReference type="SAM" id="MobiDB-lite"/>
    </source>
</evidence>
<evidence type="ECO:0000256" key="5">
    <source>
        <dbReference type="ARBA" id="ARBA00022679"/>
    </source>
</evidence>
<dbReference type="AlphaFoldDB" id="A0A317FDW1"/>
<dbReference type="Gene3D" id="3.40.50.2000">
    <property type="entry name" value="Glycogen Phosphorylase B"/>
    <property type="match status" value="1"/>
</dbReference>
<keyword evidence="6" id="KW-0677">Repeat</keyword>
<accession>A0A317FDW1</accession>
<evidence type="ECO:0000256" key="8">
    <source>
        <dbReference type="PROSITE-ProRule" id="PRU00339"/>
    </source>
</evidence>
<feature type="region of interest" description="Disordered" evidence="9">
    <location>
        <begin position="1"/>
        <end position="76"/>
    </location>
</feature>
<dbReference type="PROSITE" id="PS50005">
    <property type="entry name" value="TPR"/>
    <property type="match status" value="1"/>
</dbReference>
<keyword evidence="12" id="KW-1185">Reference proteome</keyword>
<dbReference type="Pfam" id="PF13432">
    <property type="entry name" value="TPR_16"/>
    <property type="match status" value="3"/>
</dbReference>
<evidence type="ECO:0000313" key="12">
    <source>
        <dbReference type="Proteomes" id="UP000245765"/>
    </source>
</evidence>
<feature type="domain" description="O-GlcNAc transferase C-terminal" evidence="10">
    <location>
        <begin position="819"/>
        <end position="993"/>
    </location>
</feature>
<dbReference type="EMBL" id="QGNA01000002">
    <property type="protein sequence ID" value="PWS37261.1"/>
    <property type="molecule type" value="Genomic_DNA"/>
</dbReference>
<protein>
    <recommendedName>
        <fullName evidence="3">protein O-GlcNAc transferase</fullName>
        <ecNumber evidence="3">2.4.1.255</ecNumber>
    </recommendedName>
</protein>
<dbReference type="Gene3D" id="3.40.50.11380">
    <property type="match status" value="1"/>
</dbReference>
<dbReference type="Proteomes" id="UP000245765">
    <property type="component" value="Unassembled WGS sequence"/>
</dbReference>
<feature type="repeat" description="TPR" evidence="8">
    <location>
        <begin position="385"/>
        <end position="418"/>
    </location>
</feature>
<feature type="compositionally biased region" description="Basic and acidic residues" evidence="9">
    <location>
        <begin position="192"/>
        <end position="208"/>
    </location>
</feature>
<keyword evidence="4" id="KW-0328">Glycosyltransferase</keyword>
<keyword evidence="5" id="KW-0808">Transferase</keyword>
<dbReference type="PANTHER" id="PTHR44835:SF1">
    <property type="entry name" value="PROTEIN O-GLCNAC TRANSFERASE"/>
    <property type="match status" value="1"/>
</dbReference>
<dbReference type="SUPFAM" id="SSF53756">
    <property type="entry name" value="UDP-Glycosyltransferase/glycogen phosphorylase"/>
    <property type="match status" value="1"/>
</dbReference>
<keyword evidence="7 8" id="KW-0802">TPR repeat</keyword>
<feature type="compositionally biased region" description="Polar residues" evidence="9">
    <location>
        <begin position="107"/>
        <end position="124"/>
    </location>
</feature>
<evidence type="ECO:0000259" key="10">
    <source>
        <dbReference type="Pfam" id="PF13844"/>
    </source>
</evidence>
<evidence type="ECO:0000256" key="4">
    <source>
        <dbReference type="ARBA" id="ARBA00022676"/>
    </source>
</evidence>
<evidence type="ECO:0000256" key="7">
    <source>
        <dbReference type="ARBA" id="ARBA00022803"/>
    </source>
</evidence>
<organism evidence="11 12">
    <name type="scientific">Falsiroseomonas bella</name>
    <dbReference type="NCBI Taxonomy" id="2184016"/>
    <lineage>
        <taxon>Bacteria</taxon>
        <taxon>Pseudomonadati</taxon>
        <taxon>Pseudomonadota</taxon>
        <taxon>Alphaproteobacteria</taxon>
        <taxon>Acetobacterales</taxon>
        <taxon>Roseomonadaceae</taxon>
        <taxon>Falsiroseomonas</taxon>
    </lineage>
</organism>
<dbReference type="InterPro" id="IPR029489">
    <property type="entry name" value="OGT/SEC/SPY_C"/>
</dbReference>
<feature type="domain" description="O-GlcNAc transferase C-terminal" evidence="10">
    <location>
        <begin position="644"/>
        <end position="780"/>
    </location>
</feature>
<name>A0A317FDW1_9PROT</name>
<dbReference type="InterPro" id="IPR011990">
    <property type="entry name" value="TPR-like_helical_dom_sf"/>
</dbReference>
<gene>
    <name evidence="11" type="ORF">DFH01_10425</name>
</gene>
<evidence type="ECO:0000256" key="6">
    <source>
        <dbReference type="ARBA" id="ARBA00022737"/>
    </source>
</evidence>